<dbReference type="SUPFAM" id="SSF50985">
    <property type="entry name" value="RCC1/BLIP-II"/>
    <property type="match status" value="1"/>
</dbReference>
<dbReference type="InterPro" id="IPR009091">
    <property type="entry name" value="RCC1/BLIP-II"/>
</dbReference>
<protein>
    <recommendedName>
        <fullName evidence="5">Regulator of chromosome condensation (RCC1) family protein</fullName>
    </recommendedName>
</protein>
<dbReference type="GO" id="GO:0005737">
    <property type="term" value="C:cytoplasm"/>
    <property type="evidence" value="ECO:0000318"/>
    <property type="project" value="GO_Central"/>
</dbReference>
<dbReference type="EMBL" id="LFYR01000692">
    <property type="protein sequence ID" value="KMZ70958.1"/>
    <property type="molecule type" value="Genomic_DNA"/>
</dbReference>
<dbReference type="PROSITE" id="PS50012">
    <property type="entry name" value="RCC1_3"/>
    <property type="match status" value="3"/>
</dbReference>
<keyword evidence="4" id="KW-1185">Reference proteome</keyword>
<feature type="repeat" description="RCC1" evidence="2">
    <location>
        <begin position="15"/>
        <end position="104"/>
    </location>
</feature>
<proteinExistence type="predicted"/>
<dbReference type="OrthoDB" id="70707at2759"/>
<evidence type="ECO:0008006" key="5">
    <source>
        <dbReference type="Google" id="ProtNLM"/>
    </source>
</evidence>
<evidence type="ECO:0000313" key="4">
    <source>
        <dbReference type="Proteomes" id="UP000036987"/>
    </source>
</evidence>
<feature type="repeat" description="RCC1" evidence="2">
    <location>
        <begin position="215"/>
        <end position="270"/>
    </location>
</feature>
<name>A0A0K9PPF3_ZOSMR</name>
<dbReference type="STRING" id="29655.A0A0K9PPF3"/>
<dbReference type="InterPro" id="IPR000408">
    <property type="entry name" value="Reg_chr_condens"/>
</dbReference>
<evidence type="ECO:0000256" key="1">
    <source>
        <dbReference type="ARBA" id="ARBA00022737"/>
    </source>
</evidence>
<dbReference type="PANTHER" id="PTHR22872">
    <property type="entry name" value="BTK-BINDING PROTEIN-RELATED"/>
    <property type="match status" value="1"/>
</dbReference>
<gene>
    <name evidence="3" type="ORF">ZOSMA_18G00490</name>
</gene>
<organism evidence="3 4">
    <name type="scientific">Zostera marina</name>
    <name type="common">Eelgrass</name>
    <dbReference type="NCBI Taxonomy" id="29655"/>
    <lineage>
        <taxon>Eukaryota</taxon>
        <taxon>Viridiplantae</taxon>
        <taxon>Streptophyta</taxon>
        <taxon>Embryophyta</taxon>
        <taxon>Tracheophyta</taxon>
        <taxon>Spermatophyta</taxon>
        <taxon>Magnoliopsida</taxon>
        <taxon>Liliopsida</taxon>
        <taxon>Zosteraceae</taxon>
        <taxon>Zostera</taxon>
    </lineage>
</organism>
<dbReference type="AlphaFoldDB" id="A0A0K9PPF3"/>
<evidence type="ECO:0000256" key="2">
    <source>
        <dbReference type="PROSITE-ProRule" id="PRU00235"/>
    </source>
</evidence>
<accession>A0A0K9PPF3</accession>
<keyword evidence="1" id="KW-0677">Repeat</keyword>
<dbReference type="Pfam" id="PF00415">
    <property type="entry name" value="RCC1"/>
    <property type="match status" value="3"/>
</dbReference>
<reference evidence="4" key="1">
    <citation type="journal article" date="2016" name="Nature">
        <title>The genome of the seagrass Zostera marina reveals angiosperm adaptation to the sea.</title>
        <authorList>
            <person name="Olsen J.L."/>
            <person name="Rouze P."/>
            <person name="Verhelst B."/>
            <person name="Lin Y.-C."/>
            <person name="Bayer T."/>
            <person name="Collen J."/>
            <person name="Dattolo E."/>
            <person name="De Paoli E."/>
            <person name="Dittami S."/>
            <person name="Maumus F."/>
            <person name="Michel G."/>
            <person name="Kersting A."/>
            <person name="Lauritano C."/>
            <person name="Lohaus R."/>
            <person name="Toepel M."/>
            <person name="Tonon T."/>
            <person name="Vanneste K."/>
            <person name="Amirebrahimi M."/>
            <person name="Brakel J."/>
            <person name="Bostroem C."/>
            <person name="Chovatia M."/>
            <person name="Grimwood J."/>
            <person name="Jenkins J.W."/>
            <person name="Jueterbock A."/>
            <person name="Mraz A."/>
            <person name="Stam W.T."/>
            <person name="Tice H."/>
            <person name="Bornberg-Bauer E."/>
            <person name="Green P.J."/>
            <person name="Pearson G.A."/>
            <person name="Procaccini G."/>
            <person name="Duarte C.M."/>
            <person name="Schmutz J."/>
            <person name="Reusch T.B.H."/>
            <person name="Van de Peer Y."/>
        </authorList>
    </citation>
    <scope>NUCLEOTIDE SEQUENCE [LARGE SCALE GENOMIC DNA]</scope>
    <source>
        <strain evidence="4">cv. Finnish</strain>
    </source>
</reference>
<dbReference type="Proteomes" id="UP000036987">
    <property type="component" value="Unassembled WGS sequence"/>
</dbReference>
<dbReference type="InterPro" id="IPR051625">
    <property type="entry name" value="Signaling_Regulatory_Domain"/>
</dbReference>
<dbReference type="Gene3D" id="2.130.10.30">
    <property type="entry name" value="Regulator of chromosome condensation 1/beta-lactamase-inhibitor protein II"/>
    <property type="match status" value="1"/>
</dbReference>
<comment type="caution">
    <text evidence="3">The sequence shown here is derived from an EMBL/GenBank/DDBJ whole genome shotgun (WGS) entry which is preliminary data.</text>
</comment>
<sequence>MEGRAAVMKAAAETAEVYVWGWGAGTEGQIEMEIMEDQHSPQPLDISRAIAAQTHDDSNIDDEVSAITSTAPFLLPCSSGNPTHSVFVSFLACGGAHTIALTKQTFSNVFLQLLTWGRVTQGQLGHGHLTSCWKPRILKILSKFVISCVSAGWNHSGFLTDGECLLTCGDGSFGQLGHGNYQSLFSPTEVSFFAIKYIKKIAFGKDGCNAGPSGTSVHSFGSGRRGQLGIHLEGTSRLFSLPQFIFALENEKIDDIFCNGGDHSAALSIYGEEWNVAGGGGRRTIGIGEKMGERFVED</sequence>
<feature type="repeat" description="RCC1" evidence="2">
    <location>
        <begin position="111"/>
        <end position="162"/>
    </location>
</feature>
<evidence type="ECO:0000313" key="3">
    <source>
        <dbReference type="EMBL" id="KMZ70958.1"/>
    </source>
</evidence>